<proteinExistence type="predicted"/>
<gene>
    <name evidence="2" type="ORF">ATW55_03500</name>
</gene>
<dbReference type="InterPro" id="IPR051044">
    <property type="entry name" value="MAG_DAG_Lipase"/>
</dbReference>
<dbReference type="InterPro" id="IPR022742">
    <property type="entry name" value="Hydrolase_4"/>
</dbReference>
<dbReference type="RefSeq" id="WP_067714198.1">
    <property type="nucleotide sequence ID" value="NZ_LPVJ01000019.1"/>
</dbReference>
<dbReference type="Pfam" id="PF12146">
    <property type="entry name" value="Hydrolase_4"/>
    <property type="match status" value="1"/>
</dbReference>
<protein>
    <recommendedName>
        <fullName evidence="1">Serine aminopeptidase S33 domain-containing protein</fullName>
    </recommendedName>
</protein>
<dbReference type="EMBL" id="LPVJ01000019">
    <property type="protein sequence ID" value="KUO96287.1"/>
    <property type="molecule type" value="Genomic_DNA"/>
</dbReference>
<evidence type="ECO:0000313" key="3">
    <source>
        <dbReference type="Proteomes" id="UP000053557"/>
    </source>
</evidence>
<reference evidence="2 3" key="1">
    <citation type="submission" date="2015-12" db="EMBL/GenBank/DDBJ databases">
        <title>Draft genome sequence of Acidibacillus ferrooxidans ITV001, isolated from a chalcopyrite acid mine drainage site in Brazil.</title>
        <authorList>
            <person name="Dall'Agnol H."/>
            <person name="Nancucheo I."/>
            <person name="Johnson B."/>
            <person name="Oliveira R."/>
            <person name="Leite L."/>
            <person name="Pylro V."/>
            <person name="Nunes G.L."/>
            <person name="Tzotzos G."/>
            <person name="Fernandes G.R."/>
            <person name="Dutra J."/>
            <person name="Orellana S.C."/>
            <person name="Oliveira G."/>
        </authorList>
    </citation>
    <scope>NUCLEOTIDE SEQUENCE [LARGE SCALE GENOMIC DNA]</scope>
    <source>
        <strain evidence="3">ITV01</strain>
    </source>
</reference>
<evidence type="ECO:0000259" key="1">
    <source>
        <dbReference type="Pfam" id="PF12146"/>
    </source>
</evidence>
<comment type="caution">
    <text evidence="2">The sequence shown here is derived from an EMBL/GenBank/DDBJ whole genome shotgun (WGS) entry which is preliminary data.</text>
</comment>
<keyword evidence="3" id="KW-1185">Reference proteome</keyword>
<feature type="domain" description="Serine aminopeptidase S33" evidence="1">
    <location>
        <begin position="26"/>
        <end position="289"/>
    </location>
</feature>
<dbReference type="PANTHER" id="PTHR11614">
    <property type="entry name" value="PHOSPHOLIPASE-RELATED"/>
    <property type="match status" value="1"/>
</dbReference>
<dbReference type="Proteomes" id="UP000053557">
    <property type="component" value="Unassembled WGS sequence"/>
</dbReference>
<dbReference type="Gene3D" id="3.40.50.1820">
    <property type="entry name" value="alpha/beta hydrolase"/>
    <property type="match status" value="1"/>
</dbReference>
<sequence>MIRREFEWECEDTTLRGFRFEPDGRQPKASVLIVHGMGESSERYLRFASGLTDSLYAGVAYDLRGHGRTARSVDELGNMGNGGFETAYKDLQCIASEMKRSNPELPIFLFAHSMGSMLAKGALYRDPSLFQAVILSGTTGPPRALLHLGKQIAKREIKRHGHLYQSAVLEKLSFGSYNRPFRPNRTGYDWLSRDRDEVDHYVADPLCGKILCAGSFYAMLLWILETHTPENLVKIPKDLPILVISGDRDPVGEMGKGIMQLERLYRRYGLRGVEMRLYKDARHELLHELNRDQVMMDIVEWMDQKCQLHLSK</sequence>
<name>A0A101XRN5_9BACL</name>
<dbReference type="OrthoDB" id="9806902at2"/>
<evidence type="ECO:0000313" key="2">
    <source>
        <dbReference type="EMBL" id="KUO96287.1"/>
    </source>
</evidence>
<dbReference type="AlphaFoldDB" id="A0A101XRN5"/>
<dbReference type="InterPro" id="IPR029058">
    <property type="entry name" value="AB_hydrolase_fold"/>
</dbReference>
<organism evidence="2 3">
    <name type="scientific">Ferroacidibacillus organovorans</name>
    <dbReference type="NCBI Taxonomy" id="1765683"/>
    <lineage>
        <taxon>Bacteria</taxon>
        <taxon>Bacillati</taxon>
        <taxon>Bacillota</taxon>
        <taxon>Bacilli</taxon>
        <taxon>Bacillales</taxon>
        <taxon>Alicyclobacillaceae</taxon>
        <taxon>Ferroacidibacillus</taxon>
    </lineage>
</organism>
<accession>A0A101XRN5</accession>
<dbReference type="SUPFAM" id="SSF53474">
    <property type="entry name" value="alpha/beta-Hydrolases"/>
    <property type="match status" value="1"/>
</dbReference>